<dbReference type="PANTHER" id="PTHR43252">
    <property type="entry name" value="TRANSCRIPTIONAL REGULATOR YQJI"/>
    <property type="match status" value="1"/>
</dbReference>
<accession>A0ABN1ZQD0</accession>
<evidence type="ECO:0000259" key="2">
    <source>
        <dbReference type="Pfam" id="PF03551"/>
    </source>
</evidence>
<name>A0ABN1ZQD0_9ACTN</name>
<dbReference type="EMBL" id="BAAAQD010000001">
    <property type="protein sequence ID" value="GAA1502106.1"/>
    <property type="molecule type" value="Genomic_DNA"/>
</dbReference>
<protein>
    <recommendedName>
        <fullName evidence="2">Transcription regulator PadR N-terminal domain-containing protein</fullName>
    </recommendedName>
</protein>
<reference evidence="3 4" key="1">
    <citation type="journal article" date="2019" name="Int. J. Syst. Evol. Microbiol.">
        <title>The Global Catalogue of Microorganisms (GCM) 10K type strain sequencing project: providing services to taxonomists for standard genome sequencing and annotation.</title>
        <authorList>
            <consortium name="The Broad Institute Genomics Platform"/>
            <consortium name="The Broad Institute Genome Sequencing Center for Infectious Disease"/>
            <person name="Wu L."/>
            <person name="Ma J."/>
        </authorList>
    </citation>
    <scope>NUCLEOTIDE SEQUENCE [LARGE SCALE GENOMIC DNA]</scope>
    <source>
        <strain evidence="3 4">JCM 15933</strain>
    </source>
</reference>
<dbReference type="InterPro" id="IPR036388">
    <property type="entry name" value="WH-like_DNA-bd_sf"/>
</dbReference>
<organism evidence="3 4">
    <name type="scientific">Dactylosporangium maewongense</name>
    <dbReference type="NCBI Taxonomy" id="634393"/>
    <lineage>
        <taxon>Bacteria</taxon>
        <taxon>Bacillati</taxon>
        <taxon>Actinomycetota</taxon>
        <taxon>Actinomycetes</taxon>
        <taxon>Micromonosporales</taxon>
        <taxon>Micromonosporaceae</taxon>
        <taxon>Dactylosporangium</taxon>
    </lineage>
</organism>
<dbReference type="Proteomes" id="UP001501470">
    <property type="component" value="Unassembled WGS sequence"/>
</dbReference>
<dbReference type="SUPFAM" id="SSF46785">
    <property type="entry name" value="Winged helix' DNA-binding domain"/>
    <property type="match status" value="1"/>
</dbReference>
<proteinExistence type="predicted"/>
<dbReference type="InterPro" id="IPR005149">
    <property type="entry name" value="Tscrpt_reg_PadR_N"/>
</dbReference>
<evidence type="ECO:0000313" key="3">
    <source>
        <dbReference type="EMBL" id="GAA1502106.1"/>
    </source>
</evidence>
<evidence type="ECO:0000256" key="1">
    <source>
        <dbReference type="SAM" id="MobiDB-lite"/>
    </source>
</evidence>
<feature type="region of interest" description="Disordered" evidence="1">
    <location>
        <begin position="1"/>
        <end position="28"/>
    </location>
</feature>
<dbReference type="Gene3D" id="1.10.10.10">
    <property type="entry name" value="Winged helix-like DNA-binding domain superfamily/Winged helix DNA-binding domain"/>
    <property type="match status" value="1"/>
</dbReference>
<evidence type="ECO:0000313" key="4">
    <source>
        <dbReference type="Proteomes" id="UP001501470"/>
    </source>
</evidence>
<sequence>MGRQRPATCRAPALSGEGQGQQYWSHHGGQAECEQRRTEIATAEVDSAIASGYLLAIHLRGCGWVQDVVLAMLAKEPAHGYELRGRMRDALGPLGEAMNAGQIYVTLTRLTKAGLVTSERVEGLPDRPDRRVHALTPAGQQRVGAWLTEVSWPKPDLTEFHLKLVAAAAARLADPVALVDAQRREVLRRLRDAQRAALDRSMDPVAGLLLEGVVLRLRADLEWLEACERIWTARDRTGRKAGA</sequence>
<dbReference type="InterPro" id="IPR036390">
    <property type="entry name" value="WH_DNA-bd_sf"/>
</dbReference>
<comment type="caution">
    <text evidence="3">The sequence shown here is derived from an EMBL/GenBank/DDBJ whole genome shotgun (WGS) entry which is preliminary data.</text>
</comment>
<gene>
    <name evidence="3" type="ORF">GCM10009827_013160</name>
</gene>
<feature type="domain" description="Transcription regulator PadR N-terminal" evidence="2">
    <location>
        <begin position="69"/>
        <end position="143"/>
    </location>
</feature>
<dbReference type="Pfam" id="PF03551">
    <property type="entry name" value="PadR"/>
    <property type="match status" value="1"/>
</dbReference>
<dbReference type="PANTHER" id="PTHR43252:SF6">
    <property type="entry name" value="NEGATIVE TRANSCRIPTION REGULATOR PADR"/>
    <property type="match status" value="1"/>
</dbReference>
<keyword evidence="4" id="KW-1185">Reference proteome</keyword>